<sequence length="98" mass="10533">MPPVGDSMEDKPSVLLMISDADRAFSVDHSELVHLFGLTASEARLVALLAEGMPLPAIARKLGVAFETARTQLASARSKTQTVSQVDLVRLLLKSFPT</sequence>
<keyword evidence="3" id="KW-1185">Reference proteome</keyword>
<name>A0A512NPA7_9HYPH</name>
<reference evidence="2 3" key="1">
    <citation type="submission" date="2019-07" db="EMBL/GenBank/DDBJ databases">
        <title>Whole genome shotgun sequence of Reyranella soli NBRC 108950.</title>
        <authorList>
            <person name="Hosoyama A."/>
            <person name="Uohara A."/>
            <person name="Ohji S."/>
            <person name="Ichikawa N."/>
        </authorList>
    </citation>
    <scope>NUCLEOTIDE SEQUENCE [LARGE SCALE GENOMIC DNA]</scope>
    <source>
        <strain evidence="2 3">NBRC 108950</strain>
    </source>
</reference>
<evidence type="ECO:0000259" key="1">
    <source>
        <dbReference type="SMART" id="SM00421"/>
    </source>
</evidence>
<dbReference type="SMART" id="SM00421">
    <property type="entry name" value="HTH_LUXR"/>
    <property type="match status" value="1"/>
</dbReference>
<evidence type="ECO:0000313" key="3">
    <source>
        <dbReference type="Proteomes" id="UP000321058"/>
    </source>
</evidence>
<evidence type="ECO:0000313" key="2">
    <source>
        <dbReference type="EMBL" id="GEP60767.1"/>
    </source>
</evidence>
<proteinExistence type="predicted"/>
<dbReference type="GO" id="GO:0003677">
    <property type="term" value="F:DNA binding"/>
    <property type="evidence" value="ECO:0007669"/>
    <property type="project" value="InterPro"/>
</dbReference>
<gene>
    <name evidence="2" type="ORF">RSO01_79330</name>
</gene>
<dbReference type="InterPro" id="IPR016032">
    <property type="entry name" value="Sig_transdc_resp-reg_C-effctor"/>
</dbReference>
<feature type="domain" description="HTH luxR-type" evidence="1">
    <location>
        <begin position="35"/>
        <end position="92"/>
    </location>
</feature>
<dbReference type="InterPro" id="IPR036388">
    <property type="entry name" value="WH-like_DNA-bd_sf"/>
</dbReference>
<dbReference type="EMBL" id="BKAJ01000181">
    <property type="protein sequence ID" value="GEP60767.1"/>
    <property type="molecule type" value="Genomic_DNA"/>
</dbReference>
<dbReference type="SUPFAM" id="SSF46894">
    <property type="entry name" value="C-terminal effector domain of the bipartite response regulators"/>
    <property type="match status" value="1"/>
</dbReference>
<accession>A0A512NPA7</accession>
<dbReference type="Gene3D" id="1.10.10.10">
    <property type="entry name" value="Winged helix-like DNA-binding domain superfamily/Winged helix DNA-binding domain"/>
    <property type="match status" value="1"/>
</dbReference>
<organism evidence="2 3">
    <name type="scientific">Reyranella soli</name>
    <dbReference type="NCBI Taxonomy" id="1230389"/>
    <lineage>
        <taxon>Bacteria</taxon>
        <taxon>Pseudomonadati</taxon>
        <taxon>Pseudomonadota</taxon>
        <taxon>Alphaproteobacteria</taxon>
        <taxon>Hyphomicrobiales</taxon>
        <taxon>Reyranellaceae</taxon>
        <taxon>Reyranella</taxon>
    </lineage>
</organism>
<protein>
    <recommendedName>
        <fullName evidence="1">HTH luxR-type domain-containing protein</fullName>
    </recommendedName>
</protein>
<dbReference type="InterPro" id="IPR000792">
    <property type="entry name" value="Tscrpt_reg_LuxR_C"/>
</dbReference>
<dbReference type="Proteomes" id="UP000321058">
    <property type="component" value="Unassembled WGS sequence"/>
</dbReference>
<dbReference type="GO" id="GO:0006355">
    <property type="term" value="P:regulation of DNA-templated transcription"/>
    <property type="evidence" value="ECO:0007669"/>
    <property type="project" value="InterPro"/>
</dbReference>
<dbReference type="AlphaFoldDB" id="A0A512NPA7"/>
<comment type="caution">
    <text evidence="2">The sequence shown here is derived from an EMBL/GenBank/DDBJ whole genome shotgun (WGS) entry which is preliminary data.</text>
</comment>